<dbReference type="InterPro" id="IPR011889">
    <property type="entry name" value="Liste_lipo_26"/>
</dbReference>
<dbReference type="Proteomes" id="UP000199513">
    <property type="component" value="Unassembled WGS sequence"/>
</dbReference>
<gene>
    <name evidence="8" type="ORF">SAMN04488541_100855</name>
</gene>
<dbReference type="InterPro" id="IPR001611">
    <property type="entry name" value="Leu-rich_rpt"/>
</dbReference>
<dbReference type="Gene3D" id="2.130.10.130">
    <property type="entry name" value="Integrin alpha, N-terminal"/>
    <property type="match status" value="2"/>
</dbReference>
<dbReference type="SMART" id="SM00369">
    <property type="entry name" value="LRR_TYP"/>
    <property type="match status" value="7"/>
</dbReference>
<dbReference type="NCBIfam" id="TIGR02167">
    <property type="entry name" value="Liste_lipo_26"/>
    <property type="match status" value="4"/>
</dbReference>
<keyword evidence="2 5" id="KW-0732">Signal</keyword>
<dbReference type="InterPro" id="IPR032675">
    <property type="entry name" value="LRR_dom_sf"/>
</dbReference>
<reference evidence="8 9" key="1">
    <citation type="submission" date="2016-10" db="EMBL/GenBank/DDBJ databases">
        <authorList>
            <person name="de Groot N.N."/>
        </authorList>
    </citation>
    <scope>NUCLEOTIDE SEQUENCE [LARGE SCALE GENOMIC DNA]</scope>
    <source>
        <strain>GEY</strain>
        <strain evidence="9">DSM 9560</strain>
    </source>
</reference>
<evidence type="ECO:0000256" key="1">
    <source>
        <dbReference type="ARBA" id="ARBA00022614"/>
    </source>
</evidence>
<dbReference type="CDD" id="cd00102">
    <property type="entry name" value="IPT"/>
    <property type="match status" value="1"/>
</dbReference>
<dbReference type="InterPro" id="IPR003961">
    <property type="entry name" value="FN3_dom"/>
</dbReference>
<keyword evidence="3" id="KW-0677">Repeat</keyword>
<evidence type="ECO:0000256" key="4">
    <source>
        <dbReference type="ARBA" id="ARBA00023157"/>
    </source>
</evidence>
<dbReference type="InterPro" id="IPR014756">
    <property type="entry name" value="Ig_E-set"/>
</dbReference>
<dbReference type="InterPro" id="IPR005046">
    <property type="entry name" value="DUF285"/>
</dbReference>
<dbReference type="SUPFAM" id="SSF49265">
    <property type="entry name" value="Fibronectin type III"/>
    <property type="match status" value="1"/>
</dbReference>
<dbReference type="Pfam" id="PF18962">
    <property type="entry name" value="Por_Secre_tail"/>
    <property type="match status" value="1"/>
</dbReference>
<feature type="chain" id="PRO_5011652615" evidence="5">
    <location>
        <begin position="29"/>
        <end position="3829"/>
    </location>
</feature>
<dbReference type="InterPro" id="IPR028994">
    <property type="entry name" value="Integrin_alpha_N"/>
</dbReference>
<dbReference type="Pfam" id="PF13517">
    <property type="entry name" value="FG-GAP_3"/>
    <property type="match status" value="3"/>
</dbReference>
<dbReference type="InterPro" id="IPR013517">
    <property type="entry name" value="FG-GAP"/>
</dbReference>
<dbReference type="RefSeq" id="WP_091541837.1">
    <property type="nucleotide sequence ID" value="NZ_FONY01000008.1"/>
</dbReference>
<dbReference type="InterPro" id="IPR002909">
    <property type="entry name" value="IPT_dom"/>
</dbReference>
<dbReference type="STRING" id="1003.SAMN04488541_100855"/>
<dbReference type="Pfam" id="PF23598">
    <property type="entry name" value="LRR_14"/>
    <property type="match status" value="1"/>
</dbReference>
<accession>A0A1I2DWU2</accession>
<dbReference type="InterPro" id="IPR025875">
    <property type="entry name" value="Leu-rich_rpt_4"/>
</dbReference>
<dbReference type="NCBIfam" id="TIGR04183">
    <property type="entry name" value="Por_Secre_tail"/>
    <property type="match status" value="1"/>
</dbReference>
<sequence>MKKFSLTFKFSTLTALFSVLVFSQSVFAQTSITSGLWNSTGTWVGGVIPPAGATVTIAAGHTVTVATAGDINTTNTITIQNGGILNLTNGNTNAATFIVDAGGTLTLNGGTLNITTATINGNYNHNMNGGVIPTATWGANSNCNIFGITTTPLGGASFAQTFGNFTWNCTGQTVTQNTGAGAAMNVAGNFTINNTNSSALVFARNLNIAGNYTDNVGTAFLDFYTNGVTTTFNGIGTQTLTVGAFNTRFHNLVVNKSSDIVDVSGTPSSNIIVSNALTLTNGRIRLNTTNLSYAGTPPNITRTNGWVETQNTGLGGFFLYNAGSPATNVTFPVGDATNYQPFFIANITASGALVGFGPPTISVPSGGVGSWTVRTFAGTSAVGILDPQGGTLTAASKIHINPNYAGTWTTVTTNYSAPNYTSASAVTTGNIDEFSVYSLPIPTITSFSPTSGAAGSTAVTIIGTNFNPSGPNDVFFGAVKVTGTANPAGTQITVTVPNGATSVTPIVVRNNANGFQGSSLTAVTTKRFTVTNTPNLSPLVTNYSPSNFTTGTGPRATTVGDFNNDGNPDIAIVNQGSDNVSIRLGDGAGNFANTATIPLPLIGAFPFDIATGDFNGDGIADLATANYGTNDVSILLGDGSGDFPTVNNFPIFINYQNPVAVALADFNNDGHLDFAVGNTNGTPIDGGVSVRFGDGTGTNFTGTVDLTSADPTALAIGDFDNDGDIDIAVGEGNSSNNLYIWTNNGAGAFTGPAISTVGGGAVESMASGHFNADSNVDLVIGTITTNSAYLYTGNGAGAFVLTATVPTTTVPRSMVIGDFNGDGSSDFATAHGGSGNNVQITLGNGAGAFTTPRIIPFTGAFGISQGDFNNDGRADLAAVNFSGTGGTALIYDPTVAFKTTWITTDGEITIPTTGGGYNYSISWTNLTNAGVGDGSITGQTGNYTITGLENGSTYRIEISGTFPRFFMNNNATERTKLRTIEQWGDIAWTSMQNAFAGCSNLQITATDAPNLAGVTDMSGMFFQCTAFTGNASMNTWNTSTVTNMGTMFMQSSFNQPLNNWNTSAVVTMIQMFRATPFNQDLNLWNTANVQDMSFMFSDCPTFNGNISTWNTANVLGMTQMFYNCAAFNSDISGWNTGLVTDMQYMFTGCSAFNANISGWNTGNVTNMYNMFLVASSFDRSLATWNMGSVVNAQFMLDGCGMSQANYEATLIGWAGQTLQPNITLGAIGRTYCSPAAVTARTTLTTAPKNWIVVGDALSCPFITTWITTDGTITIPTTGGGYNYNVTWTNLTNAGVGDGSITGQTGNYTITGLENGSTYRVEISGTFPHFYINNDVTNAPKLRTIEQWGDIAWASMANAFHGCSNLTYNATDVPNLAGVTNMSYMFTNCSSFNGNASMNTWNTTSITDMSYLFAGASVFNQDISGWDVSNITNMSGMFLLASAFNQNISGWTTNNVTSMFAMFQDAVAFNQNIGGWNTTTVTNMSYLFAGATVFNQDISGWNTAAVTDMSYMFNNAPTFNQNIGGWNTAAVTNMSNMFNVATAFNQSLATWDIGNVTNMTNMLNNSGLSQANYDATLIGWAAQTVQVGVNLGAAGLQYCAGAAARTTLTNTPNNWVITGDVLSCAGYFSRKTGNWSDVTAGDGTWSTIAVGGASCDCTPVAGADVLIDAAHTITADVSTNTNSIALGGTLDLQDLTHTFTDINNNGGAGILRIGGGTAAGTIAGTTGTFFTTATNTVVFDGTALYALPNRNYPTLEITGTGGRTLGGGPVDILGNLNATGGSATLSSTATINFPNAGILPHLIQGTLGDQINLTDVNINGNTEVNAGFGFNFNGVITVNTGITFTNNSAFFQANSATSNITGAGTFVNANVVYWLSDITPSVANFDAITNANTVVYQAGIAPPRNTTYDLLFFRNTRSTTSGTIIANQIIFDNFASPSALNLATGTDITVNNNLTLANPNGSTIDFGTGNATIYVGGDLLASTVGATITHNAGIGATQLLSLAGANNALNAFNNATLSGTSQVTYNGTNQQVFASPNYQNLEIAGGGVKTLSGNTTVSGTLILGNGRLQLGGNDLTLINPAVSSQLTGAPYTTSWIETNGTGSLIRQGADTNVDFPVGDNTAVRLLTLSNTDAGNNTVRFNPTIAPVITGTNPAAGMWSINTNVATDLTFSNVGGTADATSEIHYDNAGWTALTTTGGRPPYIAAGIAFTGADQNFTIFTPAAATYYSVGTGNWNNAASWSTVCGGAGGAGVPTAIDNVVICTGTNITLASTSACANLTIEATGALELANQDFTVNGTSTIDGNLRDTQNGGINTFTGNVTVNTGGTFEATNINSTFNFGANITNSGTFDLQSNNTISLNGIGATITANTNMNFNGGFVGTTNFNANCSLTGAGTIIFSAAFNNVAAGVTVTNNANVDFFYANPVAASPASTFINGANAFLTLRGVNLPMNGGIFNANAVNNTVSYSRNAIQDILGGITYHHLEVYTNTKTIVGGNIIINGNLSISNAPVTVFDANNFNINIRGNWLTQVGSSFVGGTGTVTFDGNIAQSITGATTFNNLAINQVPANILTVNNPITITGTLSLTNGRLQLGPNNLTLNNPTVALQLLGTPYATSWIETNGLGSLIRQGAVTGMDFPVGDATGVRLVSMTISGAGSNTVRFAPAIAPPIVGTNPAAGMWIINRPAGTTNLLFSNVGGTADATSQIHSGGWTALATNVVLPNYTTTAGVAFTGTAQNFTIFTPSPVTPPTVQSFDIRFLSVTANTVGLQWTNGNGANRIVVASTSNVFTPPTDGVAYTVGQTIGSGRVVYIGNGSIATAYGLIPETKYFFHVFDYNGTGTLTAYNISPAANNPNSITTLAVPPQNQPTNLVISDITPTSAKAMFTIATPVPAGSVAVIRKPDIDRLAPADGQPLTVGSLFFNGQIVVFSGTGNSFDLSNLEPFTTYIVEVYAYNGSGASITYKKDNPLSAQFTTSALLPVLISLDINEKEVGDNAFTLQAIGSNFTSKTIIRWQGKDLSTTFINKNSLSAQVPRDLLSEAGVFNIAAFTPPTGGGESNALPFQVIAVTNISSLPVVSRTVPPDKNDHLLHRIAFEVAGGDVSLKEIKFTTNGSYQITDLKNVAFTLKYSTDESLDNSDVTLATSTAINANGNITFDFSRTQPAPQLPKNKTSFLLLTVNISKDAKAGNEIGIAPISFDNIQFSAKVAKRGINPASAGTTQKIISVTPSPQDYSALIKFFTELGGTDWEESWNLNNPVNTWKGVELDEDGRVFAINLPNNNLVGELSNALTNEGVLVSTNLRYLNLSGNRIKGQIPPNLGNLTDLEYLDLSKNELSGSIPPSIGNLTKLVTLWLGYNDLNSIDIDFSRLTNLRNLFLQFNEFDKLPDNIGELQNLEVLSLKGNKFKTLPSTLGRLGKLKYLDISENELEQVPSGITNLTELEGLLMHANFFKTIPSDLLNLKKLNLFTTYDNFLEFGSLEPLRVWWSGQSKMDITYSPQARIGRSQEITVEVGSPFTFNLPVTGTANRYQWFKNGVSVSVSNNSSLTIPSVSVQDVGIYTLRVTNNLVPDLVLQSYEMLLSVDCGSARQTIKPKITIEGSSVFCNNEPVNTRLTTEVRSEISRYQWFLDGVLIANANSNSIAVSDAGKYKVQIFTNDGCSLFSDAEATITKLPAFTVNITQNQGVLVAGVANRVISNYEWFLNGNLIPNASQARYLPIERGNYTVRVTDVDGCRSTSAIEVVSSVTSSEESIYEGEIKVYPNPSEAIFYLEVGKEKAIKIQLFNALGQFFNQKIRPLQGNRYEINLENQAWGMYFIEVTYQNGKVIKKLVKE</sequence>
<feature type="domain" description="Fibronectin type-III" evidence="7">
    <location>
        <begin position="2864"/>
        <end position="2977"/>
    </location>
</feature>
<dbReference type="PROSITE" id="PS50835">
    <property type="entry name" value="IG_LIKE"/>
    <property type="match status" value="1"/>
</dbReference>
<dbReference type="FunFam" id="3.80.10.10:FF:000383">
    <property type="entry name" value="Leucine-rich repeat receptor protein kinase EMS1"/>
    <property type="match status" value="1"/>
</dbReference>
<dbReference type="Pfam" id="PF03382">
    <property type="entry name" value="DUF285"/>
    <property type="match status" value="2"/>
</dbReference>
<dbReference type="InterPro" id="IPR003591">
    <property type="entry name" value="Leu-rich_rpt_typical-subtyp"/>
</dbReference>
<dbReference type="PANTHER" id="PTHR48057">
    <property type="entry name" value="LEUCINE-RICH REPEAT SERINE/THREONINE-PROTEIN KINASE 1"/>
    <property type="match status" value="1"/>
</dbReference>
<dbReference type="Gene3D" id="2.60.40.10">
    <property type="entry name" value="Immunoglobulins"/>
    <property type="match status" value="3"/>
</dbReference>
<dbReference type="Pfam" id="PF01833">
    <property type="entry name" value="TIG"/>
    <property type="match status" value="1"/>
</dbReference>
<feature type="domain" description="Ig-like" evidence="6">
    <location>
        <begin position="3495"/>
        <end position="3578"/>
    </location>
</feature>
<dbReference type="SMART" id="SM00429">
    <property type="entry name" value="IPT"/>
    <property type="match status" value="1"/>
</dbReference>
<feature type="signal peptide" evidence="5">
    <location>
        <begin position="1"/>
        <end position="28"/>
    </location>
</feature>
<dbReference type="SMART" id="SM00060">
    <property type="entry name" value="FN3"/>
    <property type="match status" value="3"/>
</dbReference>
<dbReference type="Gene3D" id="3.80.10.10">
    <property type="entry name" value="Ribonuclease Inhibitor"/>
    <property type="match status" value="2"/>
</dbReference>
<organism evidence="8 9">
    <name type="scientific">Thermoflexibacter ruber</name>
    <dbReference type="NCBI Taxonomy" id="1003"/>
    <lineage>
        <taxon>Bacteria</taxon>
        <taxon>Pseudomonadati</taxon>
        <taxon>Bacteroidota</taxon>
        <taxon>Cytophagia</taxon>
        <taxon>Cytophagales</taxon>
        <taxon>Thermoflexibacteraceae</taxon>
        <taxon>Thermoflexibacter</taxon>
    </lineage>
</organism>
<dbReference type="InterPro" id="IPR052595">
    <property type="entry name" value="LRRC69/RLP"/>
</dbReference>
<dbReference type="Pfam" id="PF12799">
    <property type="entry name" value="LRR_4"/>
    <property type="match status" value="1"/>
</dbReference>
<evidence type="ECO:0000313" key="8">
    <source>
        <dbReference type="EMBL" id="SFE85094.1"/>
    </source>
</evidence>
<dbReference type="InterPro" id="IPR055414">
    <property type="entry name" value="LRR_R13L4/SHOC2-like"/>
</dbReference>
<dbReference type="SUPFAM" id="SSF48726">
    <property type="entry name" value="Immunoglobulin"/>
    <property type="match status" value="1"/>
</dbReference>
<dbReference type="Pfam" id="PF07679">
    <property type="entry name" value="I-set"/>
    <property type="match status" value="1"/>
</dbReference>
<evidence type="ECO:0000256" key="5">
    <source>
        <dbReference type="SAM" id="SignalP"/>
    </source>
</evidence>
<protein>
    <submittedName>
        <fullName evidence="8">Surface protein</fullName>
    </submittedName>
</protein>
<keyword evidence="1" id="KW-0433">Leucine-rich repeat</keyword>
<dbReference type="InterPro" id="IPR007110">
    <property type="entry name" value="Ig-like_dom"/>
</dbReference>
<dbReference type="InterPro" id="IPR036179">
    <property type="entry name" value="Ig-like_dom_sf"/>
</dbReference>
<dbReference type="PROSITE" id="PS50853">
    <property type="entry name" value="FN3"/>
    <property type="match status" value="1"/>
</dbReference>
<evidence type="ECO:0000256" key="2">
    <source>
        <dbReference type="ARBA" id="ARBA00022729"/>
    </source>
</evidence>
<dbReference type="InterPro" id="IPR003599">
    <property type="entry name" value="Ig_sub"/>
</dbReference>
<evidence type="ECO:0000259" key="6">
    <source>
        <dbReference type="PROSITE" id="PS50835"/>
    </source>
</evidence>
<dbReference type="OrthoDB" id="1525027at2"/>
<name>A0A1I2DWU2_9BACT</name>
<dbReference type="InterPro" id="IPR026444">
    <property type="entry name" value="Secre_tail"/>
</dbReference>
<dbReference type="SUPFAM" id="SSF52058">
    <property type="entry name" value="L domain-like"/>
    <property type="match status" value="1"/>
</dbReference>
<dbReference type="EMBL" id="FONY01000008">
    <property type="protein sequence ID" value="SFE85094.1"/>
    <property type="molecule type" value="Genomic_DNA"/>
</dbReference>
<dbReference type="SUPFAM" id="SSF69318">
    <property type="entry name" value="Integrin alpha N-terminal domain"/>
    <property type="match status" value="1"/>
</dbReference>
<evidence type="ECO:0000259" key="7">
    <source>
        <dbReference type="PROSITE" id="PS50853"/>
    </source>
</evidence>
<keyword evidence="4" id="KW-1015">Disulfide bond</keyword>
<dbReference type="InterPro" id="IPR036116">
    <property type="entry name" value="FN3_sf"/>
</dbReference>
<evidence type="ECO:0000256" key="3">
    <source>
        <dbReference type="ARBA" id="ARBA00022737"/>
    </source>
</evidence>
<dbReference type="InterPro" id="IPR013098">
    <property type="entry name" value="Ig_I-set"/>
</dbReference>
<dbReference type="SUPFAM" id="SSF81296">
    <property type="entry name" value="E set domains"/>
    <property type="match status" value="2"/>
</dbReference>
<dbReference type="CDD" id="cd00063">
    <property type="entry name" value="FN3"/>
    <property type="match status" value="1"/>
</dbReference>
<proteinExistence type="predicted"/>
<evidence type="ECO:0000313" key="9">
    <source>
        <dbReference type="Proteomes" id="UP000199513"/>
    </source>
</evidence>
<dbReference type="SMART" id="SM00409">
    <property type="entry name" value="IG"/>
    <property type="match status" value="1"/>
</dbReference>
<keyword evidence="9" id="KW-1185">Reference proteome</keyword>
<dbReference type="PROSITE" id="PS51450">
    <property type="entry name" value="LRR"/>
    <property type="match status" value="1"/>
</dbReference>
<dbReference type="PANTHER" id="PTHR48057:SF18">
    <property type="entry name" value="REPEAT RECEPTOR-LIKE PROTEIN KINASE FAMILY PROTEIN, PUTATIVE-RELATED"/>
    <property type="match status" value="1"/>
</dbReference>
<dbReference type="InterPro" id="IPR013783">
    <property type="entry name" value="Ig-like_fold"/>
</dbReference>